<organism evidence="6 7">
    <name type="scientific">Conexibacter woesei (strain DSM 14684 / CCUG 47730 / CIP 108061 / JCM 11494 / NBRC 100937 / ID131577)</name>
    <dbReference type="NCBI Taxonomy" id="469383"/>
    <lineage>
        <taxon>Bacteria</taxon>
        <taxon>Bacillati</taxon>
        <taxon>Actinomycetota</taxon>
        <taxon>Thermoleophilia</taxon>
        <taxon>Solirubrobacterales</taxon>
        <taxon>Conexibacteraceae</taxon>
        <taxon>Conexibacter</taxon>
    </lineage>
</organism>
<dbReference type="eggNOG" id="COG0583">
    <property type="taxonomic scope" value="Bacteria"/>
</dbReference>
<evidence type="ECO:0000256" key="2">
    <source>
        <dbReference type="ARBA" id="ARBA00023015"/>
    </source>
</evidence>
<reference evidence="6 7" key="1">
    <citation type="journal article" date="2010" name="Stand. Genomic Sci.">
        <title>Complete genome sequence of Conexibacter woesei type strain (ID131577).</title>
        <authorList>
            <person name="Pukall R."/>
            <person name="Lapidus A."/>
            <person name="Glavina Del Rio T."/>
            <person name="Copeland A."/>
            <person name="Tice H."/>
            <person name="Cheng J.-F."/>
            <person name="Lucas S."/>
            <person name="Chen F."/>
            <person name="Nolan M."/>
            <person name="Bruce D."/>
            <person name="Goodwin L."/>
            <person name="Pitluck S."/>
            <person name="Mavromatis K."/>
            <person name="Ivanova N."/>
            <person name="Ovchinnikova G."/>
            <person name="Pati A."/>
            <person name="Chen A."/>
            <person name="Palaniappan K."/>
            <person name="Land M."/>
            <person name="Hauser L."/>
            <person name="Chang Y.-J."/>
            <person name="Jeffries C.D."/>
            <person name="Chain P."/>
            <person name="Meincke L."/>
            <person name="Sims D."/>
            <person name="Brettin T."/>
            <person name="Detter J.C."/>
            <person name="Rohde M."/>
            <person name="Goeker M."/>
            <person name="Bristow J."/>
            <person name="Eisen J.A."/>
            <person name="Markowitz V."/>
            <person name="Kyrpides N.C."/>
            <person name="Klenk H.-P."/>
            <person name="Hugenholtz P."/>
        </authorList>
    </citation>
    <scope>NUCLEOTIDE SEQUENCE [LARGE SCALE GENOMIC DNA]</scope>
    <source>
        <strain evidence="7">DSM 14684 / CIP 108061 / JCM 11494 / NBRC 100937 / ID131577</strain>
    </source>
</reference>
<evidence type="ECO:0000313" key="6">
    <source>
        <dbReference type="EMBL" id="ADB48788.1"/>
    </source>
</evidence>
<proteinExistence type="inferred from homology"/>
<dbReference type="Gene3D" id="3.40.190.290">
    <property type="match status" value="1"/>
</dbReference>
<evidence type="ECO:0000256" key="4">
    <source>
        <dbReference type="ARBA" id="ARBA00023163"/>
    </source>
</evidence>
<dbReference type="CDD" id="cd05466">
    <property type="entry name" value="PBP2_LTTR_substrate"/>
    <property type="match status" value="1"/>
</dbReference>
<reference evidence="7" key="2">
    <citation type="submission" date="2010-01" db="EMBL/GenBank/DDBJ databases">
        <title>The complete genome of Conexibacter woesei DSM 14684.</title>
        <authorList>
            <consortium name="US DOE Joint Genome Institute (JGI-PGF)"/>
            <person name="Lucas S."/>
            <person name="Copeland A."/>
            <person name="Lapidus A."/>
            <person name="Glavina del Rio T."/>
            <person name="Dalin E."/>
            <person name="Tice H."/>
            <person name="Bruce D."/>
            <person name="Goodwin L."/>
            <person name="Pitluck S."/>
            <person name="Kyrpides N."/>
            <person name="Mavromatis K."/>
            <person name="Ivanova N."/>
            <person name="Mikhailova N."/>
            <person name="Chertkov O."/>
            <person name="Brettin T."/>
            <person name="Detter J.C."/>
            <person name="Han C."/>
            <person name="Larimer F."/>
            <person name="Land M."/>
            <person name="Hauser L."/>
            <person name="Markowitz V."/>
            <person name="Cheng J.-F."/>
            <person name="Hugenholtz P."/>
            <person name="Woyke T."/>
            <person name="Wu D."/>
            <person name="Pukall R."/>
            <person name="Steenblock K."/>
            <person name="Schneider S."/>
            <person name="Klenk H.-P."/>
            <person name="Eisen J.A."/>
        </authorList>
    </citation>
    <scope>NUCLEOTIDE SEQUENCE [LARGE SCALE GENOMIC DNA]</scope>
    <source>
        <strain evidence="7">DSM 14684 / CIP 108061 / JCM 11494 / NBRC 100937 / ID131577</strain>
    </source>
</reference>
<dbReference type="AlphaFoldDB" id="D3F717"/>
<dbReference type="SUPFAM" id="SSF53850">
    <property type="entry name" value="Periplasmic binding protein-like II"/>
    <property type="match status" value="1"/>
</dbReference>
<dbReference type="InterPro" id="IPR005119">
    <property type="entry name" value="LysR_subst-bd"/>
</dbReference>
<evidence type="ECO:0000256" key="1">
    <source>
        <dbReference type="ARBA" id="ARBA00009437"/>
    </source>
</evidence>
<dbReference type="PROSITE" id="PS50931">
    <property type="entry name" value="HTH_LYSR"/>
    <property type="match status" value="1"/>
</dbReference>
<dbReference type="Proteomes" id="UP000008229">
    <property type="component" value="Chromosome"/>
</dbReference>
<protein>
    <submittedName>
        <fullName evidence="6">Transcriptional regulator, LysR family</fullName>
    </submittedName>
</protein>
<dbReference type="Pfam" id="PF03466">
    <property type="entry name" value="LysR_substrate"/>
    <property type="match status" value="1"/>
</dbReference>
<evidence type="ECO:0000256" key="3">
    <source>
        <dbReference type="ARBA" id="ARBA00023125"/>
    </source>
</evidence>
<dbReference type="PANTHER" id="PTHR30346:SF28">
    <property type="entry name" value="HTH-TYPE TRANSCRIPTIONAL REGULATOR CYNR"/>
    <property type="match status" value="1"/>
</dbReference>
<sequence>MEFRQLRYLVALADERHFTRAAARSHVAQPALSQQLRKLEDELGLPLVDRTTRRVALTEAGELLVARARRVLAELDAAGAELQQVSGLLAGRVTIGLTQTPGPLDLLPLLADFHARFPAVELAVREDLSTTLAAQLRADELDVALLSTVARGDLEGLGVRPLAHERLVAALPPAHRLAGRRRVALADLRDERFVAFTPGATIREAVAAAALAAGFAPRIAFETREVARTRAIVAAGLGVAVLPRSDALAPGPQVAVAELVRPALTHRIALAWREGRHHSPAARALLEQARTTYARG</sequence>
<dbReference type="FunFam" id="1.10.10.10:FF:000001">
    <property type="entry name" value="LysR family transcriptional regulator"/>
    <property type="match status" value="1"/>
</dbReference>
<dbReference type="Gene3D" id="1.10.10.10">
    <property type="entry name" value="Winged helix-like DNA-binding domain superfamily/Winged helix DNA-binding domain"/>
    <property type="match status" value="1"/>
</dbReference>
<keyword evidence="7" id="KW-1185">Reference proteome</keyword>
<evidence type="ECO:0000259" key="5">
    <source>
        <dbReference type="PROSITE" id="PS50931"/>
    </source>
</evidence>
<gene>
    <name evidence="6" type="ordered locus">Cwoe_0352</name>
</gene>
<dbReference type="OrthoDB" id="3176554at2"/>
<keyword evidence="4" id="KW-0804">Transcription</keyword>
<dbReference type="EMBL" id="CP001854">
    <property type="protein sequence ID" value="ADB48788.1"/>
    <property type="molecule type" value="Genomic_DNA"/>
</dbReference>
<evidence type="ECO:0000313" key="7">
    <source>
        <dbReference type="Proteomes" id="UP000008229"/>
    </source>
</evidence>
<dbReference type="HOGENOM" id="CLU_039613_6_4_11"/>
<dbReference type="GO" id="GO:0032993">
    <property type="term" value="C:protein-DNA complex"/>
    <property type="evidence" value="ECO:0007669"/>
    <property type="project" value="TreeGrafter"/>
</dbReference>
<dbReference type="RefSeq" id="WP_012931841.1">
    <property type="nucleotide sequence ID" value="NC_013739.1"/>
</dbReference>
<accession>D3F717</accession>
<dbReference type="GO" id="GO:0003677">
    <property type="term" value="F:DNA binding"/>
    <property type="evidence" value="ECO:0007669"/>
    <property type="project" value="UniProtKB-KW"/>
</dbReference>
<dbReference type="PANTHER" id="PTHR30346">
    <property type="entry name" value="TRANSCRIPTIONAL DUAL REGULATOR HCAR-RELATED"/>
    <property type="match status" value="1"/>
</dbReference>
<dbReference type="KEGG" id="cwo:Cwoe_0352"/>
<comment type="similarity">
    <text evidence="1">Belongs to the LysR transcriptional regulatory family.</text>
</comment>
<dbReference type="InterPro" id="IPR000847">
    <property type="entry name" value="LysR_HTH_N"/>
</dbReference>
<keyword evidence="2" id="KW-0805">Transcription regulation</keyword>
<dbReference type="PRINTS" id="PR00039">
    <property type="entry name" value="HTHLYSR"/>
</dbReference>
<dbReference type="SUPFAM" id="SSF46785">
    <property type="entry name" value="Winged helix' DNA-binding domain"/>
    <property type="match status" value="1"/>
</dbReference>
<dbReference type="Pfam" id="PF00126">
    <property type="entry name" value="HTH_1"/>
    <property type="match status" value="1"/>
</dbReference>
<dbReference type="InterPro" id="IPR036388">
    <property type="entry name" value="WH-like_DNA-bd_sf"/>
</dbReference>
<dbReference type="STRING" id="469383.Cwoe_0352"/>
<dbReference type="InterPro" id="IPR036390">
    <property type="entry name" value="WH_DNA-bd_sf"/>
</dbReference>
<name>D3F717_CONWI</name>
<dbReference type="GO" id="GO:0003700">
    <property type="term" value="F:DNA-binding transcription factor activity"/>
    <property type="evidence" value="ECO:0007669"/>
    <property type="project" value="InterPro"/>
</dbReference>
<keyword evidence="3" id="KW-0238">DNA-binding</keyword>
<feature type="domain" description="HTH lysR-type" evidence="5">
    <location>
        <begin position="1"/>
        <end position="58"/>
    </location>
</feature>